<protein>
    <recommendedName>
        <fullName evidence="1">Amidohydrolase 3 domain-containing protein</fullName>
    </recommendedName>
</protein>
<evidence type="ECO:0000313" key="3">
    <source>
        <dbReference type="Proteomes" id="UP001148614"/>
    </source>
</evidence>
<evidence type="ECO:0000259" key="1">
    <source>
        <dbReference type="Pfam" id="PF07969"/>
    </source>
</evidence>
<dbReference type="InterPro" id="IPR011059">
    <property type="entry name" value="Metal-dep_hydrolase_composite"/>
</dbReference>
<gene>
    <name evidence="2" type="ORF">NPX13_g11006</name>
</gene>
<dbReference type="GO" id="GO:0016810">
    <property type="term" value="F:hydrolase activity, acting on carbon-nitrogen (but not peptide) bonds"/>
    <property type="evidence" value="ECO:0007669"/>
    <property type="project" value="InterPro"/>
</dbReference>
<accession>A0A9W8N3H1</accession>
<dbReference type="Gene3D" id="2.30.40.10">
    <property type="entry name" value="Urease, subunit C, domain 1"/>
    <property type="match status" value="1"/>
</dbReference>
<dbReference type="InterPro" id="IPR013108">
    <property type="entry name" value="Amidohydro_3"/>
</dbReference>
<organism evidence="2 3">
    <name type="scientific">Xylaria arbuscula</name>
    <dbReference type="NCBI Taxonomy" id="114810"/>
    <lineage>
        <taxon>Eukaryota</taxon>
        <taxon>Fungi</taxon>
        <taxon>Dikarya</taxon>
        <taxon>Ascomycota</taxon>
        <taxon>Pezizomycotina</taxon>
        <taxon>Sordariomycetes</taxon>
        <taxon>Xylariomycetidae</taxon>
        <taxon>Xylariales</taxon>
        <taxon>Xylariaceae</taxon>
        <taxon>Xylaria</taxon>
    </lineage>
</organism>
<feature type="domain" description="Amidohydrolase 3" evidence="1">
    <location>
        <begin position="3"/>
        <end position="99"/>
    </location>
</feature>
<evidence type="ECO:0000313" key="2">
    <source>
        <dbReference type="EMBL" id="KAJ3552892.1"/>
    </source>
</evidence>
<sequence length="112" mass="12248">MQIAPLNPWIHAYYAVTGKNALGQEINAGQQLNRLELLRLYTRANQWFLGGEDEQLLGSIEVGRLGDLVVLNEDYFDVPDETLKKLRSVLTVVGGAVVHNDGSLAKLGAEGT</sequence>
<comment type="caution">
    <text evidence="2">The sequence shown here is derived from an EMBL/GenBank/DDBJ whole genome shotgun (WGS) entry which is preliminary data.</text>
</comment>
<keyword evidence="3" id="KW-1185">Reference proteome</keyword>
<dbReference type="PANTHER" id="PTHR22642">
    <property type="entry name" value="IMIDAZOLONEPROPIONASE"/>
    <property type="match status" value="1"/>
</dbReference>
<dbReference type="AlphaFoldDB" id="A0A9W8N3H1"/>
<dbReference type="SUPFAM" id="SSF51338">
    <property type="entry name" value="Composite domain of metallo-dependent hydrolases"/>
    <property type="match status" value="1"/>
</dbReference>
<dbReference type="VEuPathDB" id="FungiDB:F4678DRAFT_436814"/>
<dbReference type="Pfam" id="PF07969">
    <property type="entry name" value="Amidohydro_3"/>
    <property type="match status" value="1"/>
</dbReference>
<reference evidence="2" key="1">
    <citation type="submission" date="2022-07" db="EMBL/GenBank/DDBJ databases">
        <title>Genome Sequence of Xylaria arbuscula.</title>
        <authorList>
            <person name="Buettner E."/>
        </authorList>
    </citation>
    <scope>NUCLEOTIDE SEQUENCE</scope>
    <source>
        <strain evidence="2">VT107</strain>
    </source>
</reference>
<dbReference type="Proteomes" id="UP001148614">
    <property type="component" value="Unassembled WGS sequence"/>
</dbReference>
<dbReference type="PANTHER" id="PTHR22642:SF21">
    <property type="entry name" value="PERIPLASMIC PROTEIN"/>
    <property type="match status" value="1"/>
</dbReference>
<name>A0A9W8N3H1_9PEZI</name>
<dbReference type="Gene3D" id="3.20.20.140">
    <property type="entry name" value="Metal-dependent hydrolases"/>
    <property type="match status" value="1"/>
</dbReference>
<proteinExistence type="predicted"/>
<dbReference type="EMBL" id="JANPWZ010003389">
    <property type="protein sequence ID" value="KAJ3552892.1"/>
    <property type="molecule type" value="Genomic_DNA"/>
</dbReference>